<dbReference type="GO" id="GO:0030170">
    <property type="term" value="F:pyridoxal phosphate binding"/>
    <property type="evidence" value="ECO:0007669"/>
    <property type="project" value="InterPro"/>
</dbReference>
<keyword evidence="7" id="KW-0808">Transferase</keyword>
<evidence type="ECO:0000256" key="1">
    <source>
        <dbReference type="ARBA" id="ARBA00005384"/>
    </source>
</evidence>
<reference evidence="7 8" key="1">
    <citation type="submission" date="2020-07" db="EMBL/GenBank/DDBJ databases">
        <title>Sequencing the genomes of 1000 actinobacteria strains.</title>
        <authorList>
            <person name="Klenk H.-P."/>
        </authorList>
    </citation>
    <scope>NUCLEOTIDE SEQUENCE [LARGE SCALE GENOMIC DNA]</scope>
    <source>
        <strain evidence="7 8">DSM 103833</strain>
    </source>
</reference>
<evidence type="ECO:0000256" key="5">
    <source>
        <dbReference type="ARBA" id="ARBA00023163"/>
    </source>
</evidence>
<dbReference type="Gene3D" id="1.10.10.10">
    <property type="entry name" value="Winged helix-like DNA-binding domain superfamily/Winged helix DNA-binding domain"/>
    <property type="match status" value="1"/>
</dbReference>
<dbReference type="CDD" id="cd07377">
    <property type="entry name" value="WHTH_GntR"/>
    <property type="match status" value="1"/>
</dbReference>
<keyword evidence="8" id="KW-1185">Reference proteome</keyword>
<evidence type="ECO:0000313" key="8">
    <source>
        <dbReference type="Proteomes" id="UP000530424"/>
    </source>
</evidence>
<dbReference type="SUPFAM" id="SSF46785">
    <property type="entry name" value="Winged helix' DNA-binding domain"/>
    <property type="match status" value="1"/>
</dbReference>
<dbReference type="CDD" id="cd00609">
    <property type="entry name" value="AAT_like"/>
    <property type="match status" value="1"/>
</dbReference>
<keyword evidence="4" id="KW-0238">DNA-binding</keyword>
<name>A0A853CBU3_9ACTN</name>
<keyword evidence="2" id="KW-0663">Pyridoxal phosphate</keyword>
<protein>
    <submittedName>
        <fullName evidence="7">GntR family transcriptional regulator/MocR family aminotransferase</fullName>
    </submittedName>
</protein>
<dbReference type="AlphaFoldDB" id="A0A853CBU3"/>
<dbReference type="RefSeq" id="WP_179669919.1">
    <property type="nucleotide sequence ID" value="NZ_JACCFP010000001.1"/>
</dbReference>
<dbReference type="InterPro" id="IPR015424">
    <property type="entry name" value="PyrdxlP-dep_Trfase"/>
</dbReference>
<dbReference type="GO" id="GO:0008483">
    <property type="term" value="F:transaminase activity"/>
    <property type="evidence" value="ECO:0007669"/>
    <property type="project" value="UniProtKB-KW"/>
</dbReference>
<keyword evidence="7" id="KW-0032">Aminotransferase</keyword>
<evidence type="ECO:0000259" key="6">
    <source>
        <dbReference type="PROSITE" id="PS50949"/>
    </source>
</evidence>
<dbReference type="InterPro" id="IPR015421">
    <property type="entry name" value="PyrdxlP-dep_Trfase_major"/>
</dbReference>
<dbReference type="Proteomes" id="UP000530424">
    <property type="component" value="Unassembled WGS sequence"/>
</dbReference>
<evidence type="ECO:0000256" key="3">
    <source>
        <dbReference type="ARBA" id="ARBA00023015"/>
    </source>
</evidence>
<dbReference type="InterPro" id="IPR004839">
    <property type="entry name" value="Aminotransferase_I/II_large"/>
</dbReference>
<comment type="caution">
    <text evidence="7">The sequence shown here is derived from an EMBL/GenBank/DDBJ whole genome shotgun (WGS) entry which is preliminary data.</text>
</comment>
<dbReference type="InterPro" id="IPR051446">
    <property type="entry name" value="HTH_trans_reg/aminotransferase"/>
</dbReference>
<dbReference type="PRINTS" id="PR00035">
    <property type="entry name" value="HTHGNTR"/>
</dbReference>
<dbReference type="EMBL" id="JACCFP010000001">
    <property type="protein sequence ID" value="NYJ03643.1"/>
    <property type="molecule type" value="Genomic_DNA"/>
</dbReference>
<dbReference type="InterPro" id="IPR036388">
    <property type="entry name" value="WH-like_DNA-bd_sf"/>
</dbReference>
<dbReference type="Gene3D" id="3.40.640.10">
    <property type="entry name" value="Type I PLP-dependent aspartate aminotransferase-like (Major domain)"/>
    <property type="match status" value="1"/>
</dbReference>
<dbReference type="Pfam" id="PF00155">
    <property type="entry name" value="Aminotran_1_2"/>
    <property type="match status" value="1"/>
</dbReference>
<dbReference type="SUPFAM" id="SSF53383">
    <property type="entry name" value="PLP-dependent transferases"/>
    <property type="match status" value="1"/>
</dbReference>
<feature type="domain" description="HTH gntR-type" evidence="6">
    <location>
        <begin position="14"/>
        <end position="82"/>
    </location>
</feature>
<dbReference type="PANTHER" id="PTHR46577">
    <property type="entry name" value="HTH-TYPE TRANSCRIPTIONAL REGULATORY PROTEIN GABR"/>
    <property type="match status" value="1"/>
</dbReference>
<evidence type="ECO:0000313" key="7">
    <source>
        <dbReference type="EMBL" id="NYJ03643.1"/>
    </source>
</evidence>
<dbReference type="PANTHER" id="PTHR46577:SF1">
    <property type="entry name" value="HTH-TYPE TRANSCRIPTIONAL REGULATORY PROTEIN GABR"/>
    <property type="match status" value="1"/>
</dbReference>
<evidence type="ECO:0000256" key="4">
    <source>
        <dbReference type="ARBA" id="ARBA00023125"/>
    </source>
</evidence>
<dbReference type="InterPro" id="IPR000524">
    <property type="entry name" value="Tscrpt_reg_HTH_GntR"/>
</dbReference>
<dbReference type="GO" id="GO:0003677">
    <property type="term" value="F:DNA binding"/>
    <property type="evidence" value="ECO:0007669"/>
    <property type="project" value="UniProtKB-KW"/>
</dbReference>
<organism evidence="7 8">
    <name type="scientific">Nocardioides thalensis</name>
    <dbReference type="NCBI Taxonomy" id="1914755"/>
    <lineage>
        <taxon>Bacteria</taxon>
        <taxon>Bacillati</taxon>
        <taxon>Actinomycetota</taxon>
        <taxon>Actinomycetes</taxon>
        <taxon>Propionibacteriales</taxon>
        <taxon>Nocardioidaceae</taxon>
        <taxon>Nocardioides</taxon>
    </lineage>
</organism>
<accession>A0A853CBU3</accession>
<keyword evidence="3" id="KW-0805">Transcription regulation</keyword>
<evidence type="ECO:0000256" key="2">
    <source>
        <dbReference type="ARBA" id="ARBA00022898"/>
    </source>
</evidence>
<proteinExistence type="inferred from homology"/>
<dbReference type="SMART" id="SM00345">
    <property type="entry name" value="HTH_GNTR"/>
    <property type="match status" value="1"/>
</dbReference>
<sequence length="473" mass="50555">MPLGLDLHLDLTRGRPGRSLEEALRAAITDGRLAPDTRLPAARSLAADLGISRNTVADVYAQLAAEGWLTARVGAGTWVAHRGTAASGARPAPVRKRPWVGLRAGIPSTTVFGRREWTTAVRQAVLDASAADLGYPDPAGTPQLRAALAAYLARTRGVVARQDSIVVGHGYAELLGLVCRALRNRGAERVAVEQYGHDSHRRVIAAAGLTVVPVPVDEDGAEVRLLERLGVSAVVLTPAHQFPVGVPLAPDRHRWLASWAGRTGALVIEDDYDGEFRYDRRTIGALQSLAPDRVAYVGTASKATVPAIGLAWGVLPGWLLPDVLEQRDLSGARPSALNELALARYLTDHHYDRSVRRLRATYRMRRARLAQVTAEELPGCEVTGLSAGLQCLLTLPPHVPEDAVLREALDRGLRLEGLGSFSCEGAPGDLPPALAIGYAEPAPAQYDRALQLLVESIRSASPAGAALARPRTR</sequence>
<dbReference type="PROSITE" id="PS50949">
    <property type="entry name" value="HTH_GNTR"/>
    <property type="match status" value="1"/>
</dbReference>
<gene>
    <name evidence="7" type="ORF">HNR19_004341</name>
</gene>
<comment type="similarity">
    <text evidence="1">In the C-terminal section; belongs to the class-I pyridoxal-phosphate-dependent aminotransferase family.</text>
</comment>
<dbReference type="InterPro" id="IPR036390">
    <property type="entry name" value="WH_DNA-bd_sf"/>
</dbReference>
<dbReference type="GO" id="GO:0003700">
    <property type="term" value="F:DNA-binding transcription factor activity"/>
    <property type="evidence" value="ECO:0007669"/>
    <property type="project" value="InterPro"/>
</dbReference>
<dbReference type="Pfam" id="PF00392">
    <property type="entry name" value="GntR"/>
    <property type="match status" value="1"/>
</dbReference>
<keyword evidence="5" id="KW-0804">Transcription</keyword>